<name>A0A068Q5U3_STRRO</name>
<protein>
    <submittedName>
        <fullName evidence="1">Uncharacterized protein</fullName>
    </submittedName>
</protein>
<gene>
    <name evidence="1" type="primary">pSLA2-S.14</name>
</gene>
<reference evidence="1" key="2">
    <citation type="submission" date="2014-01" db="EMBL/GenBank/DDBJ databases">
        <authorList>
            <person name="Takahama Y."/>
            <person name="Yang Y."/>
            <person name="Arakawa K."/>
            <person name="Kinashi H."/>
        </authorList>
    </citation>
    <scope>NUCLEOTIDE SEQUENCE</scope>
    <source>
        <strain evidence="1">7434AN4</strain>
        <plasmid evidence="1">pSLA2-S</plasmid>
    </source>
</reference>
<reference evidence="1" key="1">
    <citation type="journal article" date="1994" name="J. Antibiot.">
        <title>Isolation and characterization of linear plasmids from lankacidin-producing Streptomyces species.</title>
        <authorList>
            <person name="Kinashi H."/>
            <person name="Mori E."/>
            <person name="Hatani A."/>
            <person name="Nimi O."/>
        </authorList>
    </citation>
    <scope>NUCLEOTIDE SEQUENCE</scope>
    <source>
        <strain evidence="1">7434AN4</strain>
        <plasmid evidence="1">pSLA2-S</plasmid>
    </source>
</reference>
<organism evidence="1">
    <name type="scientific">Streptomyces rochei</name>
    <name type="common">Streptomyces parvullus</name>
    <dbReference type="NCBI Taxonomy" id="1928"/>
    <lineage>
        <taxon>Bacteria</taxon>
        <taxon>Bacillati</taxon>
        <taxon>Actinomycetota</taxon>
        <taxon>Actinomycetes</taxon>
        <taxon>Kitasatosporales</taxon>
        <taxon>Streptomycetaceae</taxon>
        <taxon>Streptomyces</taxon>
        <taxon>Streptomyces rochei group</taxon>
    </lineage>
</organism>
<dbReference type="EMBL" id="AB905437">
    <property type="protein sequence ID" value="BAP15798.1"/>
    <property type="molecule type" value="Genomic_DNA"/>
</dbReference>
<sequence>MGFWRVVMAGEPMVLAVTDGSGEVRHREVRRMENPLTTLLLAGGQGVFRSPRALRCYSA</sequence>
<geneLocation type="plasmid" evidence="1">
    <name>pSLA2-S</name>
</geneLocation>
<dbReference type="AlphaFoldDB" id="A0A068Q5U3"/>
<proteinExistence type="predicted"/>
<evidence type="ECO:0000313" key="1">
    <source>
        <dbReference type="EMBL" id="BAP15798.1"/>
    </source>
</evidence>
<keyword evidence="1" id="KW-0614">Plasmid</keyword>
<accession>A0A068Q5U3</accession>